<dbReference type="Gene3D" id="3.30.70.100">
    <property type="match status" value="1"/>
</dbReference>
<name>A0ABQ3H298_9NEIS</name>
<evidence type="ECO:0000313" key="2">
    <source>
        <dbReference type="EMBL" id="GHD63653.1"/>
    </source>
</evidence>
<feature type="domain" description="ABM" evidence="1">
    <location>
        <begin position="10"/>
        <end position="72"/>
    </location>
</feature>
<proteinExistence type="predicted"/>
<dbReference type="InterPro" id="IPR007138">
    <property type="entry name" value="ABM_dom"/>
</dbReference>
<accession>A0ABQ3H298</accession>
<dbReference type="RefSeq" id="WP_189460636.1">
    <property type="nucleotide sequence ID" value="NZ_BMYO01000005.1"/>
</dbReference>
<evidence type="ECO:0000313" key="3">
    <source>
        <dbReference type="Proteomes" id="UP000604737"/>
    </source>
</evidence>
<keyword evidence="3" id="KW-1185">Reference proteome</keyword>
<sequence length="114" mass="12426">MSNQAENAVYRVDRFTVPEAALAVFLARVEQTNRLLALQPGHRLQRVLTRAGNPHQVVTVIEWADAAALTAAKRVVEQHYAETGFDAAAFMQQLGIHADMGVFHDVPAVAAHAV</sequence>
<protein>
    <recommendedName>
        <fullName evidence="1">ABM domain-containing protein</fullName>
    </recommendedName>
</protein>
<dbReference type="SUPFAM" id="SSF54909">
    <property type="entry name" value="Dimeric alpha+beta barrel"/>
    <property type="match status" value="1"/>
</dbReference>
<comment type="caution">
    <text evidence="2">The sequence shown here is derived from an EMBL/GenBank/DDBJ whole genome shotgun (WGS) entry which is preliminary data.</text>
</comment>
<dbReference type="Proteomes" id="UP000604737">
    <property type="component" value="Unassembled WGS sequence"/>
</dbReference>
<dbReference type="Pfam" id="PF03992">
    <property type="entry name" value="ABM"/>
    <property type="match status" value="1"/>
</dbReference>
<evidence type="ECO:0000259" key="1">
    <source>
        <dbReference type="Pfam" id="PF03992"/>
    </source>
</evidence>
<organism evidence="2 3">
    <name type="scientific">Jeongeupia chitinilytica</name>
    <dbReference type="NCBI Taxonomy" id="1041641"/>
    <lineage>
        <taxon>Bacteria</taxon>
        <taxon>Pseudomonadati</taxon>
        <taxon>Pseudomonadota</taxon>
        <taxon>Betaproteobacteria</taxon>
        <taxon>Neisseriales</taxon>
        <taxon>Chitinibacteraceae</taxon>
        <taxon>Jeongeupia</taxon>
    </lineage>
</organism>
<gene>
    <name evidence="2" type="ORF">GCM10007350_21540</name>
</gene>
<dbReference type="EMBL" id="BMYO01000005">
    <property type="protein sequence ID" value="GHD63653.1"/>
    <property type="molecule type" value="Genomic_DNA"/>
</dbReference>
<reference evidence="3" key="1">
    <citation type="journal article" date="2019" name="Int. J. Syst. Evol. Microbiol.">
        <title>The Global Catalogue of Microorganisms (GCM) 10K type strain sequencing project: providing services to taxonomists for standard genome sequencing and annotation.</title>
        <authorList>
            <consortium name="The Broad Institute Genomics Platform"/>
            <consortium name="The Broad Institute Genome Sequencing Center for Infectious Disease"/>
            <person name="Wu L."/>
            <person name="Ma J."/>
        </authorList>
    </citation>
    <scope>NUCLEOTIDE SEQUENCE [LARGE SCALE GENOMIC DNA]</scope>
    <source>
        <strain evidence="3">KCTC 23701</strain>
    </source>
</reference>
<dbReference type="InterPro" id="IPR011008">
    <property type="entry name" value="Dimeric_a/b-barrel"/>
</dbReference>